<dbReference type="AlphaFoldDB" id="A0AAD8BNT0"/>
<name>A0AAD8BNT0_BIOPF</name>
<gene>
    <name evidence="1" type="ORF">Bpfe_012991</name>
</gene>
<reference evidence="1" key="1">
    <citation type="journal article" date="2023" name="PLoS Negl. Trop. Dis.">
        <title>A genome sequence for Biomphalaria pfeifferi, the major vector snail for the human-infecting parasite Schistosoma mansoni.</title>
        <authorList>
            <person name="Bu L."/>
            <person name="Lu L."/>
            <person name="Laidemitt M.R."/>
            <person name="Zhang S.M."/>
            <person name="Mutuku M."/>
            <person name="Mkoji G."/>
            <person name="Steinauer M."/>
            <person name="Loker E.S."/>
        </authorList>
    </citation>
    <scope>NUCLEOTIDE SEQUENCE</scope>
    <source>
        <strain evidence="1">KasaAsao</strain>
    </source>
</reference>
<reference evidence="1" key="2">
    <citation type="submission" date="2023-04" db="EMBL/GenBank/DDBJ databases">
        <authorList>
            <person name="Bu L."/>
            <person name="Lu L."/>
            <person name="Laidemitt M.R."/>
            <person name="Zhang S.M."/>
            <person name="Mutuku M."/>
            <person name="Mkoji G."/>
            <person name="Steinauer M."/>
            <person name="Loker E.S."/>
        </authorList>
    </citation>
    <scope>NUCLEOTIDE SEQUENCE</scope>
    <source>
        <strain evidence="1">KasaAsao</strain>
        <tissue evidence="1">Whole Snail</tissue>
    </source>
</reference>
<dbReference type="Proteomes" id="UP001233172">
    <property type="component" value="Unassembled WGS sequence"/>
</dbReference>
<dbReference type="EMBL" id="JASAOG010000054">
    <property type="protein sequence ID" value="KAK0057473.1"/>
    <property type="molecule type" value="Genomic_DNA"/>
</dbReference>
<evidence type="ECO:0000313" key="2">
    <source>
        <dbReference type="Proteomes" id="UP001233172"/>
    </source>
</evidence>
<evidence type="ECO:0000313" key="1">
    <source>
        <dbReference type="EMBL" id="KAK0057473.1"/>
    </source>
</evidence>
<sequence length="106" mass="11517">MSHATTQRGKLEKFNYSIPKTKKQTFEIHKVDIETKASFSRPVSTIERGGRRVKETGSGPQSMIMTDTNMAAGGLARHKARSTVGAVGRVSQQVCVIGATLTPQDQ</sequence>
<proteinExistence type="predicted"/>
<organism evidence="1 2">
    <name type="scientific">Biomphalaria pfeifferi</name>
    <name type="common">Bloodfluke planorb</name>
    <name type="synonym">Freshwater snail</name>
    <dbReference type="NCBI Taxonomy" id="112525"/>
    <lineage>
        <taxon>Eukaryota</taxon>
        <taxon>Metazoa</taxon>
        <taxon>Spiralia</taxon>
        <taxon>Lophotrochozoa</taxon>
        <taxon>Mollusca</taxon>
        <taxon>Gastropoda</taxon>
        <taxon>Heterobranchia</taxon>
        <taxon>Euthyneura</taxon>
        <taxon>Panpulmonata</taxon>
        <taxon>Hygrophila</taxon>
        <taxon>Lymnaeoidea</taxon>
        <taxon>Planorbidae</taxon>
        <taxon>Biomphalaria</taxon>
    </lineage>
</organism>
<accession>A0AAD8BNT0</accession>
<comment type="caution">
    <text evidence="1">The sequence shown here is derived from an EMBL/GenBank/DDBJ whole genome shotgun (WGS) entry which is preliminary data.</text>
</comment>
<protein>
    <submittedName>
        <fullName evidence="1">Uncharacterized protein</fullName>
    </submittedName>
</protein>
<keyword evidence="2" id="KW-1185">Reference proteome</keyword>